<keyword evidence="2" id="KW-0489">Methyltransferase</keyword>
<dbReference type="Pfam" id="PF08241">
    <property type="entry name" value="Methyltransf_11"/>
    <property type="match status" value="1"/>
</dbReference>
<dbReference type="InterPro" id="IPR051052">
    <property type="entry name" value="Diverse_substrate_MTase"/>
</dbReference>
<dbReference type="EMBL" id="BPRC01000014">
    <property type="protein sequence ID" value="GJE66481.1"/>
    <property type="molecule type" value="Genomic_DNA"/>
</dbReference>
<protein>
    <submittedName>
        <fullName evidence="5">Ubiquinone biosynthesis O-methyltransferase, mitochondrial</fullName>
    </submittedName>
</protein>
<dbReference type="Gene3D" id="3.40.50.150">
    <property type="entry name" value="Vaccinia Virus protein VP39"/>
    <property type="match status" value="1"/>
</dbReference>
<reference evidence="5" key="2">
    <citation type="submission" date="2021-08" db="EMBL/GenBank/DDBJ databases">
        <authorList>
            <person name="Tani A."/>
            <person name="Ola A."/>
            <person name="Ogura Y."/>
            <person name="Katsura K."/>
            <person name="Hayashi T."/>
        </authorList>
    </citation>
    <scope>NUCLEOTIDE SEQUENCE</scope>
    <source>
        <strain evidence="5">NBRC 15686</strain>
    </source>
</reference>
<evidence type="ECO:0000313" key="6">
    <source>
        <dbReference type="Proteomes" id="UP001055039"/>
    </source>
</evidence>
<keyword evidence="6" id="KW-1185">Reference proteome</keyword>
<dbReference type="RefSeq" id="WP_238226237.1">
    <property type="nucleotide sequence ID" value="NZ_BAAADH010000078.1"/>
</dbReference>
<evidence type="ECO:0000256" key="2">
    <source>
        <dbReference type="ARBA" id="ARBA00022603"/>
    </source>
</evidence>
<comment type="similarity">
    <text evidence="1">Belongs to the methyltransferase superfamily.</text>
</comment>
<evidence type="ECO:0000259" key="4">
    <source>
        <dbReference type="Pfam" id="PF08241"/>
    </source>
</evidence>
<dbReference type="PANTHER" id="PTHR44942">
    <property type="entry name" value="METHYLTRANSF_11 DOMAIN-CONTAINING PROTEIN"/>
    <property type="match status" value="1"/>
</dbReference>
<evidence type="ECO:0000313" key="5">
    <source>
        <dbReference type="EMBL" id="GJE66481.1"/>
    </source>
</evidence>
<name>A0ABQ4UGP7_9HYPH</name>
<keyword evidence="3" id="KW-0808">Transferase</keyword>
<feature type="domain" description="Methyltransferase type 11" evidence="4">
    <location>
        <begin position="41"/>
        <end position="129"/>
    </location>
</feature>
<evidence type="ECO:0000256" key="3">
    <source>
        <dbReference type="ARBA" id="ARBA00022679"/>
    </source>
</evidence>
<dbReference type="Proteomes" id="UP001055039">
    <property type="component" value="Unassembled WGS sequence"/>
</dbReference>
<proteinExistence type="inferred from homology"/>
<organism evidence="5 6">
    <name type="scientific">Methylorubrum aminovorans</name>
    <dbReference type="NCBI Taxonomy" id="269069"/>
    <lineage>
        <taxon>Bacteria</taxon>
        <taxon>Pseudomonadati</taxon>
        <taxon>Pseudomonadota</taxon>
        <taxon>Alphaproteobacteria</taxon>
        <taxon>Hyphomicrobiales</taxon>
        <taxon>Methylobacteriaceae</taxon>
        <taxon>Methylorubrum</taxon>
    </lineage>
</organism>
<dbReference type="CDD" id="cd02440">
    <property type="entry name" value="AdoMet_MTases"/>
    <property type="match status" value="1"/>
</dbReference>
<dbReference type="PANTHER" id="PTHR44942:SF4">
    <property type="entry name" value="METHYLTRANSFERASE TYPE 11 DOMAIN-CONTAINING PROTEIN"/>
    <property type="match status" value="1"/>
</dbReference>
<accession>A0ABQ4UGP7</accession>
<dbReference type="InterPro" id="IPR029063">
    <property type="entry name" value="SAM-dependent_MTases_sf"/>
</dbReference>
<dbReference type="InterPro" id="IPR013216">
    <property type="entry name" value="Methyltransf_11"/>
</dbReference>
<reference evidence="5" key="1">
    <citation type="journal article" date="2021" name="Front. Microbiol.">
        <title>Comprehensive Comparative Genomics and Phenotyping of Methylobacterium Species.</title>
        <authorList>
            <person name="Alessa O."/>
            <person name="Ogura Y."/>
            <person name="Fujitani Y."/>
            <person name="Takami H."/>
            <person name="Hayashi T."/>
            <person name="Sahin N."/>
            <person name="Tani A."/>
        </authorList>
    </citation>
    <scope>NUCLEOTIDE SEQUENCE</scope>
    <source>
        <strain evidence="5">NBRC 15686</strain>
    </source>
</reference>
<sequence length="252" mass="27627">MTAFKDHFSTNNAGYAAHRPAYPPALVDFLADAAPDRDLALDVGCGTGQLSTLLARRFAQVVAIDASAGQIAAAAPVERVRYHVAPAERPGLPDSSASLITVAQAAHWLDLAPFYDEVRRAARPRAVLALITYGVLHLADAAADRVVRHFYEDVIGPFWPPERKHVEDGYRALPFPFAALETPALDIEVRWRLADLIGYVETWSAVRAAETSVGRGPIERFRADLAAAWGEPDTIRDVRWPLSLRVGRVRDT</sequence>
<dbReference type="SUPFAM" id="SSF53335">
    <property type="entry name" value="S-adenosyl-L-methionine-dependent methyltransferases"/>
    <property type="match status" value="1"/>
</dbReference>
<gene>
    <name evidence="5" type="primary">COQ3_2</name>
    <name evidence="5" type="ORF">LNAOJCKE_3700</name>
</gene>
<keyword evidence="5" id="KW-0830">Ubiquinone</keyword>
<comment type="caution">
    <text evidence="5">The sequence shown here is derived from an EMBL/GenBank/DDBJ whole genome shotgun (WGS) entry which is preliminary data.</text>
</comment>
<evidence type="ECO:0000256" key="1">
    <source>
        <dbReference type="ARBA" id="ARBA00008361"/>
    </source>
</evidence>